<dbReference type="Pfam" id="PF00933">
    <property type="entry name" value="Glyco_hydro_3"/>
    <property type="match status" value="1"/>
</dbReference>
<dbReference type="SMART" id="SM01217">
    <property type="entry name" value="Fn3_like"/>
    <property type="match status" value="1"/>
</dbReference>
<dbReference type="SUPFAM" id="SSF51445">
    <property type="entry name" value="(Trans)glycosidases"/>
    <property type="match status" value="1"/>
</dbReference>
<dbReference type="AlphaFoldDB" id="A0A7W5H044"/>
<keyword evidence="11" id="KW-1185">Reference proteome</keyword>
<dbReference type="PANTHER" id="PTHR42715:SF10">
    <property type="entry name" value="BETA-GLUCOSIDASE"/>
    <property type="match status" value="1"/>
</dbReference>
<dbReference type="InterPro" id="IPR017853">
    <property type="entry name" value="GH"/>
</dbReference>
<evidence type="ECO:0000256" key="6">
    <source>
        <dbReference type="ARBA" id="ARBA00023277"/>
    </source>
</evidence>
<dbReference type="FunFam" id="2.60.40.10:FF:000495">
    <property type="entry name" value="Periplasmic beta-glucosidase"/>
    <property type="match status" value="1"/>
</dbReference>
<dbReference type="InterPro" id="IPR036962">
    <property type="entry name" value="Glyco_hydro_3_N_sf"/>
</dbReference>
<evidence type="ECO:0000259" key="9">
    <source>
        <dbReference type="SMART" id="SM01217"/>
    </source>
</evidence>
<dbReference type="EC" id="3.2.1.21" evidence="10"/>
<dbReference type="Pfam" id="PF14310">
    <property type="entry name" value="Fn3-like"/>
    <property type="match status" value="1"/>
</dbReference>
<keyword evidence="3" id="KW-0645">Protease</keyword>
<dbReference type="InterPro" id="IPR026891">
    <property type="entry name" value="Fn3-like"/>
</dbReference>
<evidence type="ECO:0000313" key="11">
    <source>
        <dbReference type="Proteomes" id="UP000544222"/>
    </source>
</evidence>
<dbReference type="SUPFAM" id="SSF52279">
    <property type="entry name" value="Beta-D-glucan exohydrolase, C-terminal domain"/>
    <property type="match status" value="1"/>
</dbReference>
<dbReference type="EMBL" id="JACHYB010000001">
    <property type="protein sequence ID" value="MBB3186138.1"/>
    <property type="molecule type" value="Genomic_DNA"/>
</dbReference>
<accession>A0A7W5H044</accession>
<proteinExistence type="inferred from homology"/>
<feature type="domain" description="Fibronectin type III-like" evidence="9">
    <location>
        <begin position="655"/>
        <end position="726"/>
    </location>
</feature>
<protein>
    <submittedName>
        <fullName evidence="10">Beta-glucosidase</fullName>
        <ecNumber evidence="10">3.2.1.21</ecNumber>
    </submittedName>
</protein>
<dbReference type="PANTHER" id="PTHR42715">
    <property type="entry name" value="BETA-GLUCOSIDASE"/>
    <property type="match status" value="1"/>
</dbReference>
<dbReference type="InterPro" id="IPR019800">
    <property type="entry name" value="Glyco_hydro_3_AS"/>
</dbReference>
<dbReference type="PROSITE" id="PS00775">
    <property type="entry name" value="GLYCOSYL_HYDROL_F3"/>
    <property type="match status" value="1"/>
</dbReference>
<organism evidence="10 11">
    <name type="scientific">Microbacter margulisiae</name>
    <dbReference type="NCBI Taxonomy" id="1350067"/>
    <lineage>
        <taxon>Bacteria</taxon>
        <taxon>Pseudomonadati</taxon>
        <taxon>Bacteroidota</taxon>
        <taxon>Bacteroidia</taxon>
        <taxon>Bacteroidales</taxon>
        <taxon>Porphyromonadaceae</taxon>
        <taxon>Microbacter</taxon>
    </lineage>
</organism>
<evidence type="ECO:0000256" key="7">
    <source>
        <dbReference type="RuleBase" id="RU361161"/>
    </source>
</evidence>
<gene>
    <name evidence="10" type="ORF">FHX64_000301</name>
</gene>
<dbReference type="PRINTS" id="PR00133">
    <property type="entry name" value="GLHYDRLASE3"/>
</dbReference>
<evidence type="ECO:0000313" key="10">
    <source>
        <dbReference type="EMBL" id="MBB3186138.1"/>
    </source>
</evidence>
<evidence type="ECO:0000256" key="8">
    <source>
        <dbReference type="SAM" id="SignalP"/>
    </source>
</evidence>
<dbReference type="InterPro" id="IPR013783">
    <property type="entry name" value="Ig-like_fold"/>
</dbReference>
<sequence>MKKFNLSIGVWLISASLFAQVSQTLPQLGKDSIKKVIAAMTLQEKVDMVMGLGDRTWKNPDKGPNTVLLDGAAGRTYDIPRLGITPAVLTDGPAGLRIEPKQEGQSHPFYCTAFPTATVMASTWNTAMEEKVGEAMGNEVLEYGSDVLLAPALNIQRNPLCGRNFEYFSEDPLIAGKMAAALVRGIQSNGVGTSIKHFDANNIETDRTTVNAVVSQRALHEIYLKGFEIAVKEGNPWTVMSSYNRLNGFYTSQNHDLLTTILRKEWGYKGMVMSDWWGGDDPVAQMKAGNDLLEPGDTQRSVLMKAVEDKTLSEKTLDRNIASILQLIEKTPRFKGFMPTYQPDLAAHAAIAREAATEGMVLLKNDNDALPFTKKIKHVALFGKTSYHFMVGGTGSGEVNYDHAASVDNALLADHYKLVPALSDLYKQFVDSITNNAKKQDQKFAVDFAPELPLSPSFIDAQVKNSDIAVITIGRQAGEGADRTVESFSLSTNEKALIHDVCQAYHAAKKKVIVVLNIGGPIETADWRNEPDAIMLAWQPGQQGAYALTDLLKGIVDPSGRLAVSFPMKYTDVPSASTFPGEPKNKPVNAFYNEGIYVGYRYYETFHVPTAYPFGYGLSYTKFRYSDLALSDSVFNKNITVTVKVTNIGKVAGKEVVELYLDAPKKQINKPLQELKAFAKTHLLKPNESQTLTFTLNPMDLASFWSGISSWVADQGSYQIRVGASSEDIRTKATFTLPHPLIVEKDHDVLYPNFLLHTLTPKEQE</sequence>
<dbReference type="InterPro" id="IPR002772">
    <property type="entry name" value="Glyco_hydro_3_C"/>
</dbReference>
<dbReference type="InterPro" id="IPR036881">
    <property type="entry name" value="Glyco_hydro_3_C_sf"/>
</dbReference>
<dbReference type="InterPro" id="IPR001764">
    <property type="entry name" value="Glyco_hydro_3_N"/>
</dbReference>
<keyword evidence="5" id="KW-0788">Thiol protease</keyword>
<name>A0A7W5H044_9PORP</name>
<dbReference type="GO" id="GO:0008234">
    <property type="term" value="F:cysteine-type peptidase activity"/>
    <property type="evidence" value="ECO:0007669"/>
    <property type="project" value="UniProtKB-KW"/>
</dbReference>
<keyword evidence="6" id="KW-0119">Carbohydrate metabolism</keyword>
<evidence type="ECO:0000256" key="3">
    <source>
        <dbReference type="ARBA" id="ARBA00022670"/>
    </source>
</evidence>
<evidence type="ECO:0000256" key="2">
    <source>
        <dbReference type="ARBA" id="ARBA00006067"/>
    </source>
</evidence>
<comment type="caution">
    <text evidence="10">The sequence shown here is derived from an EMBL/GenBank/DDBJ whole genome shotgun (WGS) entry which is preliminary data.</text>
</comment>
<evidence type="ECO:0000256" key="1">
    <source>
        <dbReference type="ARBA" id="ARBA00005336"/>
    </source>
</evidence>
<evidence type="ECO:0000256" key="5">
    <source>
        <dbReference type="ARBA" id="ARBA00022807"/>
    </source>
</evidence>
<dbReference type="InterPro" id="IPR050288">
    <property type="entry name" value="Cellulose_deg_GH3"/>
</dbReference>
<dbReference type="GO" id="GO:0005975">
    <property type="term" value="P:carbohydrate metabolic process"/>
    <property type="evidence" value="ECO:0007669"/>
    <property type="project" value="InterPro"/>
</dbReference>
<keyword evidence="7 10" id="KW-0326">Glycosidase</keyword>
<comment type="similarity">
    <text evidence="1 7">Belongs to the glycosyl hydrolase 3 family.</text>
</comment>
<dbReference type="Gene3D" id="3.20.20.300">
    <property type="entry name" value="Glycoside hydrolase, family 3, N-terminal domain"/>
    <property type="match status" value="1"/>
</dbReference>
<reference evidence="10 11" key="1">
    <citation type="submission" date="2020-08" db="EMBL/GenBank/DDBJ databases">
        <title>Genomic Encyclopedia of Type Strains, Phase IV (KMG-IV): sequencing the most valuable type-strain genomes for metagenomic binning, comparative biology and taxonomic classification.</title>
        <authorList>
            <person name="Goeker M."/>
        </authorList>
    </citation>
    <scope>NUCLEOTIDE SEQUENCE [LARGE SCALE GENOMIC DNA]</scope>
    <source>
        <strain evidence="10 11">DSM 27471</strain>
    </source>
</reference>
<dbReference type="GO" id="GO:0008422">
    <property type="term" value="F:beta-glucosidase activity"/>
    <property type="evidence" value="ECO:0007669"/>
    <property type="project" value="UniProtKB-EC"/>
</dbReference>
<dbReference type="Proteomes" id="UP000544222">
    <property type="component" value="Unassembled WGS sequence"/>
</dbReference>
<comment type="similarity">
    <text evidence="2">Belongs to the peptidase C25 family.</text>
</comment>
<evidence type="ECO:0000256" key="4">
    <source>
        <dbReference type="ARBA" id="ARBA00022801"/>
    </source>
</evidence>
<dbReference type="Pfam" id="PF01915">
    <property type="entry name" value="Glyco_hydro_3_C"/>
    <property type="match status" value="1"/>
</dbReference>
<dbReference type="RefSeq" id="WP_183412076.1">
    <property type="nucleotide sequence ID" value="NZ_JACHYB010000001.1"/>
</dbReference>
<dbReference type="Gene3D" id="2.60.40.10">
    <property type="entry name" value="Immunoglobulins"/>
    <property type="match status" value="1"/>
</dbReference>
<dbReference type="GO" id="GO:0006508">
    <property type="term" value="P:proteolysis"/>
    <property type="evidence" value="ECO:0007669"/>
    <property type="project" value="UniProtKB-KW"/>
</dbReference>
<dbReference type="Gene3D" id="3.40.50.1700">
    <property type="entry name" value="Glycoside hydrolase family 3 C-terminal domain"/>
    <property type="match status" value="1"/>
</dbReference>
<feature type="chain" id="PRO_5030946517" evidence="8">
    <location>
        <begin position="20"/>
        <end position="765"/>
    </location>
</feature>
<keyword evidence="4 7" id="KW-0378">Hydrolase</keyword>
<keyword evidence="8" id="KW-0732">Signal</keyword>
<feature type="signal peptide" evidence="8">
    <location>
        <begin position="1"/>
        <end position="19"/>
    </location>
</feature>